<dbReference type="Pfam" id="PF01321">
    <property type="entry name" value="Creatinase_N"/>
    <property type="match status" value="1"/>
</dbReference>
<dbReference type="InterPro" id="IPR036005">
    <property type="entry name" value="Creatinase/aminopeptidase-like"/>
</dbReference>
<dbReference type="AlphaFoldDB" id="A0A3D8J4Y8"/>
<dbReference type="GO" id="GO:0046872">
    <property type="term" value="F:metal ion binding"/>
    <property type="evidence" value="ECO:0007669"/>
    <property type="project" value="UniProtKB-KW"/>
</dbReference>
<evidence type="ECO:0000313" key="7">
    <source>
        <dbReference type="EMBL" id="RDU72290.1"/>
    </source>
</evidence>
<dbReference type="InterPro" id="IPR000587">
    <property type="entry name" value="Creatinase_N"/>
</dbReference>
<evidence type="ECO:0000259" key="4">
    <source>
        <dbReference type="Pfam" id="PF00557"/>
    </source>
</evidence>
<dbReference type="FunFam" id="3.90.230.10:FF:000004">
    <property type="entry name" value="xaa-Pro aminopeptidase 1 isoform X1"/>
    <property type="match status" value="1"/>
</dbReference>
<keyword evidence="7" id="KW-0645">Protease</keyword>
<evidence type="ECO:0000259" key="6">
    <source>
        <dbReference type="Pfam" id="PF16188"/>
    </source>
</evidence>
<dbReference type="EMBL" id="NXLW01000008">
    <property type="protein sequence ID" value="RDU72290.1"/>
    <property type="molecule type" value="Genomic_DNA"/>
</dbReference>
<organism evidence="7 8">
    <name type="scientific">Helicobacter aurati</name>
    <dbReference type="NCBI Taxonomy" id="137778"/>
    <lineage>
        <taxon>Bacteria</taxon>
        <taxon>Pseudomonadati</taxon>
        <taxon>Campylobacterota</taxon>
        <taxon>Epsilonproteobacteria</taxon>
        <taxon>Campylobacterales</taxon>
        <taxon>Helicobacteraceae</taxon>
        <taxon>Helicobacter</taxon>
    </lineage>
</organism>
<dbReference type="InterPro" id="IPR033740">
    <property type="entry name" value="Pept_M24B"/>
</dbReference>
<feature type="domain" description="Creatinase N-terminal" evidence="5">
    <location>
        <begin position="7"/>
        <end position="132"/>
    </location>
</feature>
<dbReference type="InterPro" id="IPR000994">
    <property type="entry name" value="Pept_M24"/>
</dbReference>
<keyword evidence="3" id="KW-0378">Hydrolase</keyword>
<reference evidence="7 8" key="1">
    <citation type="submission" date="2018-04" db="EMBL/GenBank/DDBJ databases">
        <title>Novel Campyloabacter and Helicobacter Species and Strains.</title>
        <authorList>
            <person name="Mannion A.J."/>
            <person name="Shen Z."/>
            <person name="Fox J.G."/>
        </authorList>
    </citation>
    <scope>NUCLEOTIDE SEQUENCE [LARGE SCALE GENOMIC DNA]</scope>
    <source>
        <strain evidence="7 8">MIT 97-5075</strain>
    </source>
</reference>
<dbReference type="Proteomes" id="UP000256424">
    <property type="component" value="Unassembled WGS sequence"/>
</dbReference>
<dbReference type="Pfam" id="PF16189">
    <property type="entry name" value="Creatinase_N_2"/>
    <property type="match status" value="1"/>
</dbReference>
<dbReference type="Pfam" id="PF00557">
    <property type="entry name" value="Peptidase_M24"/>
    <property type="match status" value="1"/>
</dbReference>
<dbReference type="Gene3D" id="3.40.350.10">
    <property type="entry name" value="Creatinase/prolidase N-terminal domain"/>
    <property type="match status" value="2"/>
</dbReference>
<dbReference type="GO" id="GO:0005737">
    <property type="term" value="C:cytoplasm"/>
    <property type="evidence" value="ECO:0007669"/>
    <property type="project" value="UniProtKB-ARBA"/>
</dbReference>
<dbReference type="PANTHER" id="PTHR43763:SF6">
    <property type="entry name" value="XAA-PRO AMINOPEPTIDASE 1"/>
    <property type="match status" value="1"/>
</dbReference>
<evidence type="ECO:0000313" key="8">
    <source>
        <dbReference type="Proteomes" id="UP000256424"/>
    </source>
</evidence>
<keyword evidence="2" id="KW-0479">Metal-binding</keyword>
<sequence length="594" mass="67948">MNNYAQRIKALRLLMAKYKIDVYIVLTSDPHLSEYLPEYWESRKWLSGFNGSAGSLIITQDYAALWTDGRYWIQAQQELKNSTIELQKQDSSNTFIKWLEKNLTEKQTLATDFRVLPLAMQTKLQTTLQHKNITFTHYDLLTTLWKDRPALPCAPIYEHIYSPRNRQETLLQIRKKMQQHQANYHIITTLDDIAWLCNLRGNDISYNPVFLCFFLLSLENATLFVQPEKVASEIVNKLQKDGINIEPYEAIEKALQCLTNERILIDSSKVNAYFGNILQKNNQIIDDINPSQLLKACKNPIEIEHIREAMQHDGIALCNFFSWLEEALTNQQRISELDIAQQLSYFRAKSPLYISDSFATIAGFNANGAQPHYNATPQCFSYLESQGLLLIDSGGQYTKGTTDITRVVPIGIPSDEQKRDYTLVLKAHIALASASFPLNLPMPFLDSVARIALWKNQINYFHGTGHGVGYFLNVHEGPQAISCSANPLPKTQAKIGMVSSIEPGIYRNGKWGIRLENLVVNTKVTEPKENEFGEFLCFEVLTLCPFEISCLNTALLNEEEKTWLNNYHDKVKQALQNKLDGKAREWLLQRTQPI</sequence>
<keyword evidence="8" id="KW-1185">Reference proteome</keyword>
<name>A0A3D8J4Y8_9HELI</name>
<gene>
    <name evidence="7" type="ORF">CQA66_05275</name>
</gene>
<comment type="caution">
    <text evidence="7">The sequence shown here is derived from an EMBL/GenBank/DDBJ whole genome shotgun (WGS) entry which is preliminary data.</text>
</comment>
<proteinExistence type="inferred from homology"/>
<dbReference type="Gene3D" id="3.90.230.10">
    <property type="entry name" value="Creatinase/methionine aminopeptidase superfamily"/>
    <property type="match status" value="1"/>
</dbReference>
<dbReference type="InterPro" id="IPR050422">
    <property type="entry name" value="X-Pro_aminopeptidase_P"/>
</dbReference>
<dbReference type="Pfam" id="PF16188">
    <property type="entry name" value="Peptidase_M24_C"/>
    <property type="match status" value="1"/>
</dbReference>
<dbReference type="CDD" id="cd01085">
    <property type="entry name" value="APP"/>
    <property type="match status" value="1"/>
</dbReference>
<dbReference type="InterPro" id="IPR029149">
    <property type="entry name" value="Creatin/AminoP/Spt16_N"/>
</dbReference>
<keyword evidence="7" id="KW-0031">Aminopeptidase</keyword>
<dbReference type="SUPFAM" id="SSF53092">
    <property type="entry name" value="Creatinase/prolidase N-terminal domain"/>
    <property type="match status" value="1"/>
</dbReference>
<dbReference type="InterPro" id="IPR032416">
    <property type="entry name" value="Peptidase_M24_C"/>
</dbReference>
<feature type="domain" description="Peptidase M24" evidence="4">
    <location>
        <begin position="304"/>
        <end position="522"/>
    </location>
</feature>
<evidence type="ECO:0000256" key="1">
    <source>
        <dbReference type="ARBA" id="ARBA00008766"/>
    </source>
</evidence>
<evidence type="ECO:0000256" key="3">
    <source>
        <dbReference type="ARBA" id="ARBA00022801"/>
    </source>
</evidence>
<dbReference type="PANTHER" id="PTHR43763">
    <property type="entry name" value="XAA-PRO AMINOPEPTIDASE 1"/>
    <property type="match status" value="1"/>
</dbReference>
<feature type="domain" description="Peptidase M24 C-terminal" evidence="6">
    <location>
        <begin position="534"/>
        <end position="594"/>
    </location>
</feature>
<dbReference type="GO" id="GO:0070006">
    <property type="term" value="F:metalloaminopeptidase activity"/>
    <property type="evidence" value="ECO:0007669"/>
    <property type="project" value="InterPro"/>
</dbReference>
<comment type="similarity">
    <text evidence="1">Belongs to the peptidase M24B family.</text>
</comment>
<accession>A0A3D8J4Y8</accession>
<evidence type="ECO:0000256" key="2">
    <source>
        <dbReference type="ARBA" id="ARBA00022723"/>
    </source>
</evidence>
<dbReference type="OrthoDB" id="9806388at2"/>
<evidence type="ECO:0000259" key="5">
    <source>
        <dbReference type="Pfam" id="PF01321"/>
    </source>
</evidence>
<protein>
    <submittedName>
        <fullName evidence="7">Aminopeptidase P family protein</fullName>
    </submittedName>
</protein>
<dbReference type="SUPFAM" id="SSF55920">
    <property type="entry name" value="Creatinase/aminopeptidase"/>
    <property type="match status" value="1"/>
</dbReference>
<dbReference type="RefSeq" id="WP_104762317.1">
    <property type="nucleotide sequence ID" value="NZ_FZPM01000003.1"/>
</dbReference>